<feature type="compositionally biased region" description="Polar residues" evidence="1">
    <location>
        <begin position="888"/>
        <end position="900"/>
    </location>
</feature>
<feature type="region of interest" description="Disordered" evidence="1">
    <location>
        <begin position="596"/>
        <end position="747"/>
    </location>
</feature>
<dbReference type="GO" id="GO:0008190">
    <property type="term" value="F:eukaryotic initiation factor 4E binding"/>
    <property type="evidence" value="ECO:0007669"/>
    <property type="project" value="InterPro"/>
</dbReference>
<feature type="compositionally biased region" description="Basic and acidic residues" evidence="1">
    <location>
        <begin position="120"/>
        <end position="134"/>
    </location>
</feature>
<dbReference type="GO" id="GO:0045727">
    <property type="term" value="P:positive regulation of translation"/>
    <property type="evidence" value="ECO:0007669"/>
    <property type="project" value="InterPro"/>
</dbReference>
<feature type="region of interest" description="Disordered" evidence="1">
    <location>
        <begin position="1"/>
        <end position="97"/>
    </location>
</feature>
<dbReference type="AlphaFoldDB" id="A0A8K0EY22"/>
<feature type="region of interest" description="Disordered" evidence="1">
    <location>
        <begin position="777"/>
        <end position="811"/>
    </location>
</feature>
<feature type="region of interest" description="Disordered" evidence="1">
    <location>
        <begin position="953"/>
        <end position="978"/>
    </location>
</feature>
<dbReference type="GO" id="GO:0034518">
    <property type="term" value="C:RNA cap binding complex"/>
    <property type="evidence" value="ECO:0007669"/>
    <property type="project" value="TreeGrafter"/>
</dbReference>
<feature type="compositionally biased region" description="Low complexity" evidence="1">
    <location>
        <begin position="797"/>
        <end position="810"/>
    </location>
</feature>
<dbReference type="OrthoDB" id="10050552at2759"/>
<feature type="compositionally biased region" description="Basic and acidic residues" evidence="1">
    <location>
        <begin position="784"/>
        <end position="796"/>
    </location>
</feature>
<feature type="compositionally biased region" description="Polar residues" evidence="1">
    <location>
        <begin position="691"/>
        <end position="702"/>
    </location>
</feature>
<dbReference type="PANTHER" id="PTHR20849">
    <property type="entry name" value="EUKARYOTIC TRANSLATION INITIATION FACTOR 4E-BINDING PROTEIN MEXTLI"/>
    <property type="match status" value="1"/>
</dbReference>
<dbReference type="GO" id="GO:1901190">
    <property type="term" value="P:regulation of formation of translation initiation ternary complex"/>
    <property type="evidence" value="ECO:0007669"/>
    <property type="project" value="TreeGrafter"/>
</dbReference>
<feature type="compositionally biased region" description="Basic and acidic residues" evidence="1">
    <location>
        <begin position="60"/>
        <end position="82"/>
    </location>
</feature>
<feature type="compositionally biased region" description="Polar residues" evidence="1">
    <location>
        <begin position="664"/>
        <end position="677"/>
    </location>
</feature>
<feature type="compositionally biased region" description="Basic and acidic residues" evidence="1">
    <location>
        <begin position="497"/>
        <end position="507"/>
    </location>
</feature>
<accession>A0A8K0EY22</accession>
<name>A0A8K0EY22_BRALA</name>
<dbReference type="GO" id="GO:0003743">
    <property type="term" value="F:translation initiation factor activity"/>
    <property type="evidence" value="ECO:0007669"/>
    <property type="project" value="TreeGrafter"/>
</dbReference>
<proteinExistence type="predicted"/>
<sequence length="1092" mass="120494">MFPTCHGRNLLNTDEAAPLRRPRKAEGASTKMANSTTSLAPGKTEDVPNGKETGSVRVAKNPEEVTLRRPRKAEAASTKKEISATCPVPQKSEGVPTCDFRKTESGSVCVARKLEEVSLRRPRKAEAASTKKENSATSPVPQKIEDVPTCTSTCTSKKTESGSVSVELNAVDVPAPVHVSTKTDAVTSPTPVPTLPLCTSEEVPSLDKTTLLLLRELLSRVQYSADEEEAQEHIYNLYRHLKVYGKMLDGSCKGEVDSVFVVLRDLGRDSGLAYLSRLLLLELVELRAAGFDASPHLHGYYASKLEKFPNIKYDDLPAPSNTSAVASLLSCLTTPKGFSPREPVESRKEEKKKSCQEAITVCKSLAVKVFESTEKIRRLEEKCRAELECYPDADGEDCLVKITAENQEVIDHAVTVIEEAIAEVEHQQWQDRQRRRLTEIYHRPRRENAESTWHRPRGSAGSWETLQYSSYQDKIAARDRYNGGTQGNGTLVSAASPEEKSNFQKPVREERTTTLVFSHRPKQSIVPARHAPEPVPVYTPTVSHAHDDLDWDDIDDNSDLFVWRAHKTLASEVNRLAAVKEPNVGFDHQQEVPCGKIKTKKTKQNTVSPTEKQNSSAISEVVHRDRVPSNTSNNSYDNTVNTCKPDNNVNSFSGGTVPIPKSIAHQSSDTSQTFSEKTSCETIHKERTPSPKGNSSHANTEVSSKHEDNLNSFSGQEGDTSQLTTPLSNGVKDNGTEKKTSETMWAGWVDENTRSPMELSDNVVVGETAFFSELAPSFVDGDDSQNHDSASLERDSSPLSDSSSASLVPDKYQESIPEHIAHLEEEWNEDDIYYSDEDDLLDDLCENCCPQTASPESPDVVVEEEVYSPRGSHTGLVTIREESDTGEENNNGSSTCEDTVNNNNNNNKTDATETIGDICSCSTVVGGVVDVDCRRSPTSVQVSCEKAGAVDVSSSSRIAEEKQGVRSTEASSAEKPVSPRTLLAVRPQFFKLPRFLVNTIRQPINPLYHQTVLDRAWGVSKGQAPHKNAGPEQRRFLFAQTAKLYYDHHPDQSEVKWEGPVKRYSRDVLLRFSHSPASYVRPSGLPSLPCVQ</sequence>
<dbReference type="Gene3D" id="1.25.40.180">
    <property type="match status" value="1"/>
</dbReference>
<reference evidence="2" key="1">
    <citation type="submission" date="2022-01" db="EMBL/GenBank/DDBJ databases">
        <authorList>
            <person name="Braso-Vives M."/>
        </authorList>
    </citation>
    <scope>NUCLEOTIDE SEQUENCE</scope>
</reference>
<feature type="region of interest" description="Disordered" evidence="1">
    <location>
        <begin position="480"/>
        <end position="507"/>
    </location>
</feature>
<feature type="region of interest" description="Disordered" evidence="1">
    <location>
        <begin position="120"/>
        <end position="150"/>
    </location>
</feature>
<feature type="compositionally biased region" description="Polar residues" evidence="1">
    <location>
        <begin position="604"/>
        <end position="618"/>
    </location>
</feature>
<dbReference type="InterPro" id="IPR040160">
    <property type="entry name" value="Mxt"/>
</dbReference>
<evidence type="ECO:0000313" key="3">
    <source>
        <dbReference type="Proteomes" id="UP000838412"/>
    </source>
</evidence>
<dbReference type="Proteomes" id="UP000838412">
    <property type="component" value="Chromosome 7"/>
</dbReference>
<feature type="region of interest" description="Disordered" evidence="1">
    <location>
        <begin position="882"/>
        <end position="902"/>
    </location>
</feature>
<dbReference type="EMBL" id="OV696692">
    <property type="protein sequence ID" value="CAH1270680.1"/>
    <property type="molecule type" value="Genomic_DNA"/>
</dbReference>
<organism evidence="2 3">
    <name type="scientific">Branchiostoma lanceolatum</name>
    <name type="common">Common lancelet</name>
    <name type="synonym">Amphioxus lanceolatum</name>
    <dbReference type="NCBI Taxonomy" id="7740"/>
    <lineage>
        <taxon>Eukaryota</taxon>
        <taxon>Metazoa</taxon>
        <taxon>Chordata</taxon>
        <taxon>Cephalochordata</taxon>
        <taxon>Leptocardii</taxon>
        <taxon>Amphioxiformes</taxon>
        <taxon>Branchiostomatidae</taxon>
        <taxon>Branchiostoma</taxon>
    </lineage>
</organism>
<gene>
    <name evidence="2" type="primary">Hypp4382</name>
    <name evidence="2" type="ORF">BLAG_LOCUS22892</name>
</gene>
<evidence type="ECO:0000313" key="2">
    <source>
        <dbReference type="EMBL" id="CAH1270680.1"/>
    </source>
</evidence>
<dbReference type="PANTHER" id="PTHR20849:SF2">
    <property type="entry name" value="EUKARYOTIC TRANSLATION INITIATION FACTOR 4E-BINDING PROTEIN MEXTLI"/>
    <property type="match status" value="1"/>
</dbReference>
<protein>
    <submittedName>
        <fullName evidence="2">Hypp4382 protein</fullName>
    </submittedName>
</protein>
<feature type="compositionally biased region" description="Polar residues" evidence="1">
    <location>
        <begin position="710"/>
        <end position="728"/>
    </location>
</feature>
<feature type="compositionally biased region" description="Polar residues" evidence="1">
    <location>
        <begin position="628"/>
        <end position="654"/>
    </location>
</feature>
<keyword evidence="3" id="KW-1185">Reference proteome</keyword>
<feature type="compositionally biased region" description="Basic and acidic residues" evidence="1">
    <location>
        <begin position="678"/>
        <end position="689"/>
    </location>
</feature>
<dbReference type="GO" id="GO:0005737">
    <property type="term" value="C:cytoplasm"/>
    <property type="evidence" value="ECO:0007669"/>
    <property type="project" value="TreeGrafter"/>
</dbReference>
<evidence type="ECO:0000256" key="1">
    <source>
        <dbReference type="SAM" id="MobiDB-lite"/>
    </source>
</evidence>